<keyword evidence="5" id="KW-1185">Reference proteome</keyword>
<dbReference type="EMBL" id="FWZU01000002">
    <property type="protein sequence ID" value="SMF09846.1"/>
    <property type="molecule type" value="Genomic_DNA"/>
</dbReference>
<feature type="domain" description="CRISPR type III-associated protein" evidence="3">
    <location>
        <begin position="11"/>
        <end position="276"/>
    </location>
</feature>
<dbReference type="GO" id="GO:0051607">
    <property type="term" value="P:defense response to virus"/>
    <property type="evidence" value="ECO:0007669"/>
    <property type="project" value="UniProtKB-KW"/>
</dbReference>
<dbReference type="InterPro" id="IPR013410">
    <property type="entry name" value="CRISPR-assoc_RAMP_Cmr4"/>
</dbReference>
<keyword evidence="1" id="KW-0051">Antiviral defense</keyword>
<evidence type="ECO:0000256" key="2">
    <source>
        <dbReference type="SAM" id="MobiDB-lite"/>
    </source>
</evidence>
<feature type="compositionally biased region" description="Basic and acidic residues" evidence="2">
    <location>
        <begin position="279"/>
        <end position="288"/>
    </location>
</feature>
<evidence type="ECO:0000256" key="1">
    <source>
        <dbReference type="ARBA" id="ARBA00023118"/>
    </source>
</evidence>
<sequence>MFTDSKILIYRAVTPLHCGATESGDGIDRPVVRERYTNFPFIPATSLKGVWRNICQRSKNNTCNEKWDDAEVTAAFGPDSEKADKNGAGLLGFVDAQVLYIPVRASARTFFIITCPLQLSRFNETLAKQEIKPFKITDIDDNTIKSSALAAINEVYLEDIKLKAESEELNLPSYGVPDYLKSRLALVSDETFEWFASNAMEIRAHNKLSKTKQSDNLWYEEFVPAESIFFGQLLESPPYKEDNSAIPGQYSAKIMKTKPQLFQVGGNESTGHGLMEITPIEKGESHGE</sequence>
<name>A0A1X7D6H9_9BACT</name>
<accession>A0A1X7D6H9</accession>
<evidence type="ECO:0000313" key="5">
    <source>
        <dbReference type="Proteomes" id="UP000192906"/>
    </source>
</evidence>
<dbReference type="Proteomes" id="UP000192906">
    <property type="component" value="Unassembled WGS sequence"/>
</dbReference>
<protein>
    <submittedName>
        <fullName evidence="4">CRISPR-associated protein, Cmr4 family</fullName>
    </submittedName>
</protein>
<dbReference type="PANTHER" id="PTHR36700">
    <property type="entry name" value="CRISPR SYSTEM CMR SUBUNIT CMR4"/>
    <property type="match status" value="1"/>
</dbReference>
<evidence type="ECO:0000313" key="4">
    <source>
        <dbReference type="EMBL" id="SMF09846.1"/>
    </source>
</evidence>
<dbReference type="RefSeq" id="WP_085101197.1">
    <property type="nucleotide sequence ID" value="NZ_FWZU01000002.1"/>
</dbReference>
<gene>
    <name evidence="4" type="ORF">SAMN06295933_1728</name>
</gene>
<proteinExistence type="predicted"/>
<dbReference type="InterPro" id="IPR005537">
    <property type="entry name" value="RAMP_III_fam"/>
</dbReference>
<dbReference type="PANTHER" id="PTHR36700:SF1">
    <property type="entry name" value="CRISPR SYSTEM CMR SUBUNIT CMR4"/>
    <property type="match status" value="1"/>
</dbReference>
<dbReference type="OrthoDB" id="9789361at2"/>
<reference evidence="5" key="1">
    <citation type="submission" date="2017-04" db="EMBL/GenBank/DDBJ databases">
        <authorList>
            <person name="Varghese N."/>
            <person name="Submissions S."/>
        </authorList>
    </citation>
    <scope>NUCLEOTIDE SEQUENCE [LARGE SCALE GENOMIC DNA]</scope>
    <source>
        <strain evidence="5">K3S</strain>
    </source>
</reference>
<dbReference type="NCBIfam" id="TIGR02580">
    <property type="entry name" value="cas_RAMP_Cmr4"/>
    <property type="match status" value="1"/>
</dbReference>
<organism evidence="4 5">
    <name type="scientific">Desulfovibrio gilichinskyi</name>
    <dbReference type="NCBI Taxonomy" id="1519643"/>
    <lineage>
        <taxon>Bacteria</taxon>
        <taxon>Pseudomonadati</taxon>
        <taxon>Thermodesulfobacteriota</taxon>
        <taxon>Desulfovibrionia</taxon>
        <taxon>Desulfovibrionales</taxon>
        <taxon>Desulfovibrionaceae</taxon>
        <taxon>Desulfovibrio</taxon>
    </lineage>
</organism>
<evidence type="ECO:0000259" key="3">
    <source>
        <dbReference type="Pfam" id="PF03787"/>
    </source>
</evidence>
<feature type="region of interest" description="Disordered" evidence="2">
    <location>
        <begin position="265"/>
        <end position="288"/>
    </location>
</feature>
<dbReference type="Pfam" id="PF03787">
    <property type="entry name" value="RAMPs"/>
    <property type="match status" value="1"/>
</dbReference>
<dbReference type="STRING" id="1519643.SAMN06295933_1728"/>
<dbReference type="AlphaFoldDB" id="A0A1X7D6H9"/>